<proteinExistence type="inferred from homology"/>
<name>A0A9E6XVG7_9ACTN</name>
<accession>A0A9E6XVG7</accession>
<dbReference type="EMBL" id="CP087164">
    <property type="protein sequence ID" value="UGS35210.1"/>
    <property type="molecule type" value="Genomic_DNA"/>
</dbReference>
<comment type="similarity">
    <text evidence="1">Belongs to the adenylyl cyclase class-3 family.</text>
</comment>
<dbReference type="SUPFAM" id="SSF55073">
    <property type="entry name" value="Nucleotide cyclase"/>
    <property type="match status" value="1"/>
</dbReference>
<dbReference type="GO" id="GO:0035556">
    <property type="term" value="P:intracellular signal transduction"/>
    <property type="evidence" value="ECO:0007669"/>
    <property type="project" value="InterPro"/>
</dbReference>
<dbReference type="CDD" id="cd07302">
    <property type="entry name" value="CHD"/>
    <property type="match status" value="1"/>
</dbReference>
<dbReference type="InterPro" id="IPR029787">
    <property type="entry name" value="Nucleotide_cyclase"/>
</dbReference>
<dbReference type="InterPro" id="IPR001054">
    <property type="entry name" value="A/G_cyclase"/>
</dbReference>
<reference evidence="3" key="1">
    <citation type="journal article" date="2022" name="Int. J. Syst. Evol. Microbiol.">
        <title>Pseudomonas aegrilactucae sp. nov. and Pseudomonas morbosilactucae sp. nov., pathogens causing bacterial rot of lettuce in Japan.</title>
        <authorList>
            <person name="Sawada H."/>
            <person name="Fujikawa T."/>
            <person name="Satou M."/>
        </authorList>
    </citation>
    <scope>NUCLEOTIDE SEQUENCE</scope>
    <source>
        <strain evidence="3">0166_1</strain>
    </source>
</reference>
<dbReference type="InterPro" id="IPR050697">
    <property type="entry name" value="Adenylyl/Guanylyl_Cyclase_3/4"/>
</dbReference>
<evidence type="ECO:0000259" key="2">
    <source>
        <dbReference type="PROSITE" id="PS50125"/>
    </source>
</evidence>
<dbReference type="PANTHER" id="PTHR43081:SF1">
    <property type="entry name" value="ADENYLATE CYCLASE, TERMINAL-DIFFERENTIATION SPECIFIC"/>
    <property type="match status" value="1"/>
</dbReference>
<evidence type="ECO:0000313" key="4">
    <source>
        <dbReference type="Proteomes" id="UP001162834"/>
    </source>
</evidence>
<dbReference type="Pfam" id="PF00211">
    <property type="entry name" value="Guanylate_cyc"/>
    <property type="match status" value="1"/>
</dbReference>
<feature type="domain" description="Guanylate cyclase" evidence="2">
    <location>
        <begin position="13"/>
        <end position="121"/>
    </location>
</feature>
<dbReference type="Gene3D" id="3.30.70.1230">
    <property type="entry name" value="Nucleotide cyclase"/>
    <property type="match status" value="1"/>
</dbReference>
<dbReference type="GO" id="GO:0004016">
    <property type="term" value="F:adenylate cyclase activity"/>
    <property type="evidence" value="ECO:0007669"/>
    <property type="project" value="UniProtKB-ARBA"/>
</dbReference>
<organism evidence="3 4">
    <name type="scientific">Capillimicrobium parvum</name>
    <dbReference type="NCBI Taxonomy" id="2884022"/>
    <lineage>
        <taxon>Bacteria</taxon>
        <taxon>Bacillati</taxon>
        <taxon>Actinomycetota</taxon>
        <taxon>Thermoleophilia</taxon>
        <taxon>Solirubrobacterales</taxon>
        <taxon>Capillimicrobiaceae</taxon>
        <taxon>Capillimicrobium</taxon>
    </lineage>
</organism>
<protein>
    <recommendedName>
        <fullName evidence="2">Guanylate cyclase domain-containing protein</fullName>
    </recommendedName>
</protein>
<dbReference type="RefSeq" id="WP_259314871.1">
    <property type="nucleotide sequence ID" value="NZ_CP087164.1"/>
</dbReference>
<sequence>MSQERHRLRVLTTLLFTDIAGSTEHAALLGDRRWLDVLNAHDELIREEVRGHGGNVIKLLGDGALATFGAPSPALAAAESISTRALDELGLGIRSGVHSGECDLVTGDVRGLAVHVGARVAELAAPGEVLMTGTVADLLIGAGHDLADRGERVLRGVPGRWRMLALRALAGTIAPVGTLSEAA</sequence>
<dbReference type="AlphaFoldDB" id="A0A9E6XVG7"/>
<dbReference type="PANTHER" id="PTHR43081">
    <property type="entry name" value="ADENYLATE CYCLASE, TERMINAL-DIFFERENTIATION SPECIFIC-RELATED"/>
    <property type="match status" value="1"/>
</dbReference>
<dbReference type="Proteomes" id="UP001162834">
    <property type="component" value="Chromosome"/>
</dbReference>
<dbReference type="GO" id="GO:0009190">
    <property type="term" value="P:cyclic nucleotide biosynthetic process"/>
    <property type="evidence" value="ECO:0007669"/>
    <property type="project" value="InterPro"/>
</dbReference>
<dbReference type="KEGG" id="sbae:DSM104329_01595"/>
<gene>
    <name evidence="3" type="ORF">DSM104329_01595</name>
</gene>
<dbReference type="PROSITE" id="PS50125">
    <property type="entry name" value="GUANYLATE_CYCLASE_2"/>
    <property type="match status" value="1"/>
</dbReference>
<evidence type="ECO:0000313" key="3">
    <source>
        <dbReference type="EMBL" id="UGS35210.1"/>
    </source>
</evidence>
<evidence type="ECO:0000256" key="1">
    <source>
        <dbReference type="ARBA" id="ARBA00005381"/>
    </source>
</evidence>
<keyword evidence="4" id="KW-1185">Reference proteome</keyword>